<keyword evidence="2" id="KW-1185">Reference proteome</keyword>
<protein>
    <submittedName>
        <fullName evidence="1">Uncharacterized protein</fullName>
    </submittedName>
</protein>
<dbReference type="AlphaFoldDB" id="A0A916RPC7"/>
<sequence>MPVEALPNAADLDTATARALGEEPDLGGFLGMLSAGCNVTDRIDHQALRARPDSANASV</sequence>
<accession>A0A916RPC7</accession>
<dbReference type="Proteomes" id="UP000596977">
    <property type="component" value="Unassembled WGS sequence"/>
</dbReference>
<name>A0A916RPC7_9HYPH</name>
<evidence type="ECO:0000313" key="1">
    <source>
        <dbReference type="EMBL" id="GGA64129.1"/>
    </source>
</evidence>
<organism evidence="1 2">
    <name type="scientific">Pelagibacterium lentulum</name>
    <dbReference type="NCBI Taxonomy" id="2029865"/>
    <lineage>
        <taxon>Bacteria</taxon>
        <taxon>Pseudomonadati</taxon>
        <taxon>Pseudomonadota</taxon>
        <taxon>Alphaproteobacteria</taxon>
        <taxon>Hyphomicrobiales</taxon>
        <taxon>Devosiaceae</taxon>
        <taxon>Pelagibacterium</taxon>
    </lineage>
</organism>
<evidence type="ECO:0000313" key="2">
    <source>
        <dbReference type="Proteomes" id="UP000596977"/>
    </source>
</evidence>
<comment type="caution">
    <text evidence="1">The sequence shown here is derived from an EMBL/GenBank/DDBJ whole genome shotgun (WGS) entry which is preliminary data.</text>
</comment>
<reference evidence="1 2" key="1">
    <citation type="journal article" date="2014" name="Int. J. Syst. Evol. Microbiol.">
        <title>Complete genome sequence of Corynebacterium casei LMG S-19264T (=DSM 44701T), isolated from a smear-ripened cheese.</title>
        <authorList>
            <consortium name="US DOE Joint Genome Institute (JGI-PGF)"/>
            <person name="Walter F."/>
            <person name="Albersmeier A."/>
            <person name="Kalinowski J."/>
            <person name="Ruckert C."/>
        </authorList>
    </citation>
    <scope>NUCLEOTIDE SEQUENCE [LARGE SCALE GENOMIC DNA]</scope>
    <source>
        <strain evidence="1 2">CGMCC 1.15896</strain>
    </source>
</reference>
<gene>
    <name evidence="1" type="ORF">GCM10011499_38200</name>
</gene>
<proteinExistence type="predicted"/>
<dbReference type="EMBL" id="BMKB01000011">
    <property type="protein sequence ID" value="GGA64129.1"/>
    <property type="molecule type" value="Genomic_DNA"/>
</dbReference>